<organism evidence="6 7">
    <name type="scientific">Kaistella chaponensis</name>
    <dbReference type="NCBI Taxonomy" id="713588"/>
    <lineage>
        <taxon>Bacteria</taxon>
        <taxon>Pseudomonadati</taxon>
        <taxon>Bacteroidota</taxon>
        <taxon>Flavobacteriia</taxon>
        <taxon>Flavobacteriales</taxon>
        <taxon>Weeksellaceae</taxon>
        <taxon>Chryseobacterium group</taxon>
        <taxon>Kaistella</taxon>
    </lineage>
</organism>
<dbReference type="EMBL" id="FTOI01000003">
    <property type="protein sequence ID" value="SIS60987.1"/>
    <property type="molecule type" value="Genomic_DNA"/>
</dbReference>
<proteinExistence type="predicted"/>
<keyword evidence="7" id="KW-1185">Reference proteome</keyword>
<sequence>MEEKTIFLSKATQLFIENGAKSVRMDEIAKEFGISKKTLYQKYKNKEELLEEVLKYKLQEVIERLKYLDENIDNAVARMFCRDEEIDKVSHSNNNILIRQLLKYYPAIFHKHMLNFSTKFSEVLVHNIEKGRKQGLYREDFDPELYAKLFFQLVMSYDSSPYFDVELIERENFMQETMFFYLNAITNEKGKEVLKNLKQKLD</sequence>
<dbReference type="SUPFAM" id="SSF46689">
    <property type="entry name" value="Homeodomain-like"/>
    <property type="match status" value="1"/>
</dbReference>
<evidence type="ECO:0000313" key="6">
    <source>
        <dbReference type="EMBL" id="SIS60987.1"/>
    </source>
</evidence>
<dbReference type="OrthoDB" id="881297at2"/>
<feature type="domain" description="HTH tetR-type" evidence="5">
    <location>
        <begin position="1"/>
        <end position="61"/>
    </location>
</feature>
<name>A0A1N7KHG6_9FLAO</name>
<evidence type="ECO:0000256" key="1">
    <source>
        <dbReference type="ARBA" id="ARBA00023015"/>
    </source>
</evidence>
<dbReference type="PANTHER" id="PTHR30055:SF234">
    <property type="entry name" value="HTH-TYPE TRANSCRIPTIONAL REGULATOR BETI"/>
    <property type="match status" value="1"/>
</dbReference>
<gene>
    <name evidence="6" type="ORF">SAMN05421789_103201</name>
</gene>
<dbReference type="Proteomes" id="UP000185839">
    <property type="component" value="Unassembled WGS sequence"/>
</dbReference>
<dbReference type="RefSeq" id="WP_076385849.1">
    <property type="nucleotide sequence ID" value="NZ_FTOI01000003.1"/>
</dbReference>
<dbReference type="Gene3D" id="1.10.357.10">
    <property type="entry name" value="Tetracycline Repressor, domain 2"/>
    <property type="match status" value="1"/>
</dbReference>
<evidence type="ECO:0000313" key="7">
    <source>
        <dbReference type="Proteomes" id="UP000185839"/>
    </source>
</evidence>
<dbReference type="InterPro" id="IPR036271">
    <property type="entry name" value="Tet_transcr_reg_TetR-rel_C_sf"/>
</dbReference>
<keyword evidence="1" id="KW-0805">Transcription regulation</keyword>
<dbReference type="GO" id="GO:0000976">
    <property type="term" value="F:transcription cis-regulatory region binding"/>
    <property type="evidence" value="ECO:0007669"/>
    <property type="project" value="TreeGrafter"/>
</dbReference>
<dbReference type="PRINTS" id="PR00455">
    <property type="entry name" value="HTHTETR"/>
</dbReference>
<accession>A0A1N7KHG6</accession>
<dbReference type="Gene3D" id="1.10.10.60">
    <property type="entry name" value="Homeodomain-like"/>
    <property type="match status" value="1"/>
</dbReference>
<evidence type="ECO:0000256" key="2">
    <source>
        <dbReference type="ARBA" id="ARBA00023125"/>
    </source>
</evidence>
<dbReference type="AlphaFoldDB" id="A0A1N7KHG6"/>
<feature type="DNA-binding region" description="H-T-H motif" evidence="4">
    <location>
        <begin position="24"/>
        <end position="43"/>
    </location>
</feature>
<keyword evidence="3" id="KW-0804">Transcription</keyword>
<keyword evidence="2 4" id="KW-0238">DNA-binding</keyword>
<evidence type="ECO:0000259" key="5">
    <source>
        <dbReference type="PROSITE" id="PS50977"/>
    </source>
</evidence>
<dbReference type="PANTHER" id="PTHR30055">
    <property type="entry name" value="HTH-TYPE TRANSCRIPTIONAL REGULATOR RUTR"/>
    <property type="match status" value="1"/>
</dbReference>
<protein>
    <submittedName>
        <fullName evidence="6">Transcriptional regulator, TetR family</fullName>
    </submittedName>
</protein>
<dbReference type="InterPro" id="IPR050109">
    <property type="entry name" value="HTH-type_TetR-like_transc_reg"/>
</dbReference>
<evidence type="ECO:0000256" key="3">
    <source>
        <dbReference type="ARBA" id="ARBA00023163"/>
    </source>
</evidence>
<dbReference type="InterPro" id="IPR001647">
    <property type="entry name" value="HTH_TetR"/>
</dbReference>
<dbReference type="PROSITE" id="PS50977">
    <property type="entry name" value="HTH_TETR_2"/>
    <property type="match status" value="1"/>
</dbReference>
<evidence type="ECO:0000256" key="4">
    <source>
        <dbReference type="PROSITE-ProRule" id="PRU00335"/>
    </source>
</evidence>
<dbReference type="STRING" id="713588.SAMN05421789_103201"/>
<dbReference type="Pfam" id="PF00440">
    <property type="entry name" value="TetR_N"/>
    <property type="match status" value="1"/>
</dbReference>
<reference evidence="7" key="1">
    <citation type="submission" date="2017-01" db="EMBL/GenBank/DDBJ databases">
        <authorList>
            <person name="Varghese N."/>
            <person name="Submissions S."/>
        </authorList>
    </citation>
    <scope>NUCLEOTIDE SEQUENCE [LARGE SCALE GENOMIC DNA]</scope>
    <source>
        <strain evidence="7">DSM 23145</strain>
    </source>
</reference>
<dbReference type="InterPro" id="IPR009057">
    <property type="entry name" value="Homeodomain-like_sf"/>
</dbReference>
<dbReference type="GO" id="GO:0003700">
    <property type="term" value="F:DNA-binding transcription factor activity"/>
    <property type="evidence" value="ECO:0007669"/>
    <property type="project" value="TreeGrafter"/>
</dbReference>
<dbReference type="SUPFAM" id="SSF48498">
    <property type="entry name" value="Tetracyclin repressor-like, C-terminal domain"/>
    <property type="match status" value="1"/>
</dbReference>